<feature type="domain" description="NmrA-like" evidence="1">
    <location>
        <begin position="4"/>
        <end position="253"/>
    </location>
</feature>
<name>A0A1D9QAY9_SCLS1</name>
<dbReference type="InterPro" id="IPR008030">
    <property type="entry name" value="NmrA-like"/>
</dbReference>
<dbReference type="SUPFAM" id="SSF51735">
    <property type="entry name" value="NAD(P)-binding Rossmann-fold domains"/>
    <property type="match status" value="1"/>
</dbReference>
<sequence length="321" mass="35365">MLALTATTGNIGSAVLQAILDLKVIPPTSLIICTSSDPSSPKFNTYKAQGIQVRKFNYNDPSSMADAFIGVTKLFLISTPQNNLDFNNASYGQGRESRHFAAINAAREAGVKHVVYASLAFSLESSPGVMRAHQRTEEYLKGLKDIKWTIVREGLYQESWPIYAGFFNTQSEDADAREEIVVAGDGGLSMISLRDLGVANALVLADESAKYEGKMFFLSLRKSLSIGEILRIVSKVKGREVGLKIVDEQEYVRHYVEKGFERDMLEWWVSSYTALREGGGAVIDDGICEGLLESVGVKPKDMEETVREMLVGGLRGYDKLV</sequence>
<proteinExistence type="predicted"/>
<reference evidence="3" key="1">
    <citation type="journal article" date="2017" name="Genome Biol. Evol.">
        <title>The complete genome sequence of the phytopathogenic fungus Sclerotinia sclerotiorum reveals insights into the genome architecture of broad host range pathogens.</title>
        <authorList>
            <person name="Derbyshire M."/>
            <person name="Denton-Giles M."/>
            <person name="Hegedus D."/>
            <person name="Seifbarghy S."/>
            <person name="Rollins J."/>
            <person name="van Kan J."/>
            <person name="Seidl M.F."/>
            <person name="Faino L."/>
            <person name="Mbengue M."/>
            <person name="Navaud O."/>
            <person name="Raffaele S."/>
            <person name="Hammond-Kosack K."/>
            <person name="Heard S."/>
            <person name="Oliver R."/>
        </authorList>
    </citation>
    <scope>NUCLEOTIDE SEQUENCE [LARGE SCALE GENOMIC DNA]</scope>
    <source>
        <strain evidence="3">ATCC 18683 / 1980 / Ss-1</strain>
    </source>
</reference>
<dbReference type="OrthoDB" id="419598at2759"/>
<organism evidence="2 3">
    <name type="scientific">Sclerotinia sclerotiorum (strain ATCC 18683 / 1980 / Ss-1)</name>
    <name type="common">White mold</name>
    <name type="synonym">Whetzelinia sclerotiorum</name>
    <dbReference type="NCBI Taxonomy" id="665079"/>
    <lineage>
        <taxon>Eukaryota</taxon>
        <taxon>Fungi</taxon>
        <taxon>Dikarya</taxon>
        <taxon>Ascomycota</taxon>
        <taxon>Pezizomycotina</taxon>
        <taxon>Leotiomycetes</taxon>
        <taxon>Helotiales</taxon>
        <taxon>Sclerotiniaceae</taxon>
        <taxon>Sclerotinia</taxon>
    </lineage>
</organism>
<dbReference type="InterPro" id="IPR052718">
    <property type="entry name" value="NmrA-type_oxidoreductase"/>
</dbReference>
<evidence type="ECO:0000313" key="3">
    <source>
        <dbReference type="Proteomes" id="UP000177798"/>
    </source>
</evidence>
<dbReference type="PANTHER" id="PTHR47129">
    <property type="entry name" value="QUINONE OXIDOREDUCTASE 2"/>
    <property type="match status" value="1"/>
</dbReference>
<evidence type="ECO:0000313" key="2">
    <source>
        <dbReference type="EMBL" id="APA11793.1"/>
    </source>
</evidence>
<dbReference type="PANTHER" id="PTHR47129:SF1">
    <property type="entry name" value="NMRA-LIKE DOMAIN-CONTAINING PROTEIN"/>
    <property type="match status" value="1"/>
</dbReference>
<dbReference type="Gene3D" id="3.40.50.720">
    <property type="entry name" value="NAD(P)-binding Rossmann-like Domain"/>
    <property type="match status" value="1"/>
</dbReference>
<evidence type="ECO:0000259" key="1">
    <source>
        <dbReference type="Pfam" id="PF05368"/>
    </source>
</evidence>
<dbReference type="Pfam" id="PF05368">
    <property type="entry name" value="NmrA"/>
    <property type="match status" value="1"/>
</dbReference>
<dbReference type="InterPro" id="IPR036291">
    <property type="entry name" value="NAD(P)-bd_dom_sf"/>
</dbReference>
<dbReference type="Proteomes" id="UP000177798">
    <property type="component" value="Chromosome 8"/>
</dbReference>
<accession>A0A1D9QAY9</accession>
<protein>
    <recommendedName>
        <fullName evidence="1">NmrA-like domain-containing protein</fullName>
    </recommendedName>
</protein>
<dbReference type="EMBL" id="CP017821">
    <property type="protein sequence ID" value="APA11793.1"/>
    <property type="molecule type" value="Genomic_DNA"/>
</dbReference>
<dbReference type="Gene3D" id="3.90.25.10">
    <property type="entry name" value="UDP-galactose 4-epimerase, domain 1"/>
    <property type="match status" value="1"/>
</dbReference>
<gene>
    <name evidence="2" type="ORF">sscle_08g065630</name>
</gene>
<dbReference type="VEuPathDB" id="FungiDB:sscle_08g065630"/>
<dbReference type="AlphaFoldDB" id="A0A1D9QAY9"/>